<protein>
    <submittedName>
        <fullName evidence="1">E3 sumo-protein ligase siz1-like protein</fullName>
    </submittedName>
</protein>
<reference evidence="1 2" key="1">
    <citation type="journal article" date="2014" name="Am. J. Bot.">
        <title>Genome assembly and annotation for red clover (Trifolium pratense; Fabaceae).</title>
        <authorList>
            <person name="Istvanek J."/>
            <person name="Jaros M."/>
            <person name="Krenek A."/>
            <person name="Repkova J."/>
        </authorList>
    </citation>
    <scope>NUCLEOTIDE SEQUENCE [LARGE SCALE GENOMIC DNA]</scope>
    <source>
        <strain evidence="2">cv. Tatra</strain>
        <tissue evidence="1">Young leaves</tissue>
    </source>
</reference>
<dbReference type="GO" id="GO:0061665">
    <property type="term" value="F:SUMO ligase activity"/>
    <property type="evidence" value="ECO:0007669"/>
    <property type="project" value="TreeGrafter"/>
</dbReference>
<dbReference type="GO" id="GO:0016925">
    <property type="term" value="P:protein sumoylation"/>
    <property type="evidence" value="ECO:0007669"/>
    <property type="project" value="TreeGrafter"/>
</dbReference>
<dbReference type="AlphaFoldDB" id="A0A2K3LMC5"/>
<keyword evidence="1" id="KW-0436">Ligase</keyword>
<feature type="non-terminal residue" evidence="1">
    <location>
        <position position="129"/>
    </location>
</feature>
<dbReference type="PANTHER" id="PTHR10782:SF102">
    <property type="entry name" value="E3 SUMO-PROTEIN LIGASE SIZ1"/>
    <property type="match status" value="1"/>
</dbReference>
<comment type="caution">
    <text evidence="1">The sequence shown here is derived from an EMBL/GenBank/DDBJ whole genome shotgun (WGS) entry which is preliminary data.</text>
</comment>
<name>A0A2K3LMC5_TRIPR</name>
<dbReference type="Proteomes" id="UP000236291">
    <property type="component" value="Unassembled WGS sequence"/>
</dbReference>
<dbReference type="GO" id="GO:0000785">
    <property type="term" value="C:chromatin"/>
    <property type="evidence" value="ECO:0007669"/>
    <property type="project" value="TreeGrafter"/>
</dbReference>
<organism evidence="1 2">
    <name type="scientific">Trifolium pratense</name>
    <name type="common">Red clover</name>
    <dbReference type="NCBI Taxonomy" id="57577"/>
    <lineage>
        <taxon>Eukaryota</taxon>
        <taxon>Viridiplantae</taxon>
        <taxon>Streptophyta</taxon>
        <taxon>Embryophyta</taxon>
        <taxon>Tracheophyta</taxon>
        <taxon>Spermatophyta</taxon>
        <taxon>Magnoliopsida</taxon>
        <taxon>eudicotyledons</taxon>
        <taxon>Gunneridae</taxon>
        <taxon>Pentapetalae</taxon>
        <taxon>rosids</taxon>
        <taxon>fabids</taxon>
        <taxon>Fabales</taxon>
        <taxon>Fabaceae</taxon>
        <taxon>Papilionoideae</taxon>
        <taxon>50 kb inversion clade</taxon>
        <taxon>NPAAA clade</taxon>
        <taxon>Hologalegina</taxon>
        <taxon>IRL clade</taxon>
        <taxon>Trifolieae</taxon>
        <taxon>Trifolium</taxon>
    </lineage>
</organism>
<accession>A0A2K3LMC5</accession>
<gene>
    <name evidence="1" type="ORF">L195_g035664</name>
</gene>
<evidence type="ECO:0000313" key="1">
    <source>
        <dbReference type="EMBL" id="PNX79677.1"/>
    </source>
</evidence>
<evidence type="ECO:0000313" key="2">
    <source>
        <dbReference type="Proteomes" id="UP000236291"/>
    </source>
</evidence>
<proteinExistence type="predicted"/>
<reference evidence="1 2" key="2">
    <citation type="journal article" date="2017" name="Front. Plant Sci.">
        <title>Gene Classification and Mining of Molecular Markers Useful in Red Clover (Trifolium pratense) Breeding.</title>
        <authorList>
            <person name="Istvanek J."/>
            <person name="Dluhosova J."/>
            <person name="Dluhos P."/>
            <person name="Patkova L."/>
            <person name="Nedelnik J."/>
            <person name="Repkova J."/>
        </authorList>
    </citation>
    <scope>NUCLEOTIDE SEQUENCE [LARGE SCALE GENOMIC DNA]</scope>
    <source>
        <strain evidence="2">cv. Tatra</strain>
        <tissue evidence="1">Young leaves</tissue>
    </source>
</reference>
<sequence>MTHPLFPVKLITTHIPTDGTNPVQSVEKTFQLTRATKDLLLKQDFEIQAWCMLLNDKVPFRMQWPQSADLLVNGYSVRAINRPGSQLLGANGRDDGPIITPYTKEGVNKICLTGLIQIVKFDVENLRSM</sequence>
<dbReference type="EMBL" id="ASHM01036408">
    <property type="protein sequence ID" value="PNX79677.1"/>
    <property type="molecule type" value="Genomic_DNA"/>
</dbReference>
<dbReference type="STRING" id="57577.A0A2K3LMC5"/>
<dbReference type="PANTHER" id="PTHR10782">
    <property type="entry name" value="ZINC FINGER MIZ DOMAIN-CONTAINING PROTEIN"/>
    <property type="match status" value="1"/>
</dbReference>
<dbReference type="GO" id="GO:0016874">
    <property type="term" value="F:ligase activity"/>
    <property type="evidence" value="ECO:0007669"/>
    <property type="project" value="UniProtKB-KW"/>
</dbReference>